<dbReference type="RefSeq" id="WP_094843432.1">
    <property type="nucleotide sequence ID" value="NZ_NEVS01000004.1"/>
</dbReference>
<sequence length="324" mass="34288">MTRLFRALKPAALLCGLLAILPTAQADYPDRPITITVPTAPGGTVDIVARILAAQLGDELKQSIIVSNKAGAGGVVGTQAAKRERPDGYNLLFTANSNQLIVPWIYAKPGFDPLRDFVPIAAVGVVPNVLLVNPTFPARNLQEFIAEVKAHPGQYRYASAGTGTLNHLLGAMLNEKGGLELEHVPYRGVAPAMTDVLGNQVPMLFASLPSALEAVKAGQLRAIGVSSASRVPLLPDVPAIAEAVPGFSGDLWVAFYAPAGTPKDVVAKLYQGIKTALASPAVQQRFQQLGVTELHDGPDELARRQASELEQWRDIVKASGARAD</sequence>
<dbReference type="PANTHER" id="PTHR42928:SF5">
    <property type="entry name" value="BLR1237 PROTEIN"/>
    <property type="match status" value="1"/>
</dbReference>
<dbReference type="PANTHER" id="PTHR42928">
    <property type="entry name" value="TRICARBOXYLATE-BINDING PROTEIN"/>
    <property type="match status" value="1"/>
</dbReference>
<dbReference type="Gene3D" id="3.40.190.10">
    <property type="entry name" value="Periplasmic binding protein-like II"/>
    <property type="match status" value="1"/>
</dbReference>
<evidence type="ECO:0000313" key="4">
    <source>
        <dbReference type="Proteomes" id="UP000215767"/>
    </source>
</evidence>
<comment type="similarity">
    <text evidence="1">Belongs to the UPF0065 (bug) family.</text>
</comment>
<comment type="caution">
    <text evidence="3">The sequence shown here is derived from an EMBL/GenBank/DDBJ whole genome shotgun (WGS) entry which is preliminary data.</text>
</comment>
<keyword evidence="4" id="KW-1185">Reference proteome</keyword>
<feature type="chain" id="PRO_5013057126" evidence="2">
    <location>
        <begin position="27"/>
        <end position="324"/>
    </location>
</feature>
<name>A0A261UKJ0_9BORD</name>
<proteinExistence type="inferred from homology"/>
<dbReference type="EMBL" id="NEVS01000004">
    <property type="protein sequence ID" value="OZI62047.1"/>
    <property type="molecule type" value="Genomic_DNA"/>
</dbReference>
<dbReference type="Pfam" id="PF03401">
    <property type="entry name" value="TctC"/>
    <property type="match status" value="1"/>
</dbReference>
<keyword evidence="2" id="KW-0732">Signal</keyword>
<feature type="signal peptide" evidence="2">
    <location>
        <begin position="1"/>
        <end position="26"/>
    </location>
</feature>
<evidence type="ECO:0000256" key="2">
    <source>
        <dbReference type="SAM" id="SignalP"/>
    </source>
</evidence>
<protein>
    <submittedName>
        <fullName evidence="3">LacI family transcriptional regulator</fullName>
    </submittedName>
</protein>
<accession>A0A261UKJ0</accession>
<dbReference type="InterPro" id="IPR005064">
    <property type="entry name" value="BUG"/>
</dbReference>
<reference evidence="4" key="1">
    <citation type="submission" date="2017-05" db="EMBL/GenBank/DDBJ databases">
        <title>Complete and WGS of Bordetella genogroups.</title>
        <authorList>
            <person name="Spilker T."/>
            <person name="Lipuma J."/>
        </authorList>
    </citation>
    <scope>NUCLEOTIDE SEQUENCE [LARGE SCALE GENOMIC DNA]</scope>
    <source>
        <strain evidence="4">AU8856</strain>
    </source>
</reference>
<dbReference type="Proteomes" id="UP000215767">
    <property type="component" value="Unassembled WGS sequence"/>
</dbReference>
<organism evidence="3 4">
    <name type="scientific">Bordetella genomosp. 11</name>
    <dbReference type="NCBI Taxonomy" id="1416808"/>
    <lineage>
        <taxon>Bacteria</taxon>
        <taxon>Pseudomonadati</taxon>
        <taxon>Pseudomonadota</taxon>
        <taxon>Betaproteobacteria</taxon>
        <taxon>Burkholderiales</taxon>
        <taxon>Alcaligenaceae</taxon>
        <taxon>Bordetella</taxon>
    </lineage>
</organism>
<dbReference type="OrthoDB" id="8678477at2"/>
<evidence type="ECO:0000256" key="1">
    <source>
        <dbReference type="ARBA" id="ARBA00006987"/>
    </source>
</evidence>
<dbReference type="SUPFAM" id="SSF53850">
    <property type="entry name" value="Periplasmic binding protein-like II"/>
    <property type="match status" value="1"/>
</dbReference>
<dbReference type="AlphaFoldDB" id="A0A261UKJ0"/>
<dbReference type="InterPro" id="IPR042100">
    <property type="entry name" value="Bug_dom1"/>
</dbReference>
<evidence type="ECO:0000313" key="3">
    <source>
        <dbReference type="EMBL" id="OZI62047.1"/>
    </source>
</evidence>
<dbReference type="PIRSF" id="PIRSF017082">
    <property type="entry name" value="YflP"/>
    <property type="match status" value="1"/>
</dbReference>
<dbReference type="Gene3D" id="3.40.190.150">
    <property type="entry name" value="Bordetella uptake gene, domain 1"/>
    <property type="match status" value="1"/>
</dbReference>
<gene>
    <name evidence="3" type="ORF">CAL28_22740</name>
</gene>
<dbReference type="CDD" id="cd07012">
    <property type="entry name" value="PBP2_Bug_TTT"/>
    <property type="match status" value="1"/>
</dbReference>